<organism evidence="2 3">
    <name type="scientific">Rhynchophorus ferrugineus</name>
    <name type="common">Red palm weevil</name>
    <name type="synonym">Curculio ferrugineus</name>
    <dbReference type="NCBI Taxonomy" id="354439"/>
    <lineage>
        <taxon>Eukaryota</taxon>
        <taxon>Metazoa</taxon>
        <taxon>Ecdysozoa</taxon>
        <taxon>Arthropoda</taxon>
        <taxon>Hexapoda</taxon>
        <taxon>Insecta</taxon>
        <taxon>Pterygota</taxon>
        <taxon>Neoptera</taxon>
        <taxon>Endopterygota</taxon>
        <taxon>Coleoptera</taxon>
        <taxon>Polyphaga</taxon>
        <taxon>Cucujiformia</taxon>
        <taxon>Curculionidae</taxon>
        <taxon>Dryophthorinae</taxon>
        <taxon>Rhynchophorus</taxon>
    </lineage>
</organism>
<keyword evidence="3" id="KW-1185">Reference proteome</keyword>
<feature type="non-terminal residue" evidence="2">
    <location>
        <position position="1"/>
    </location>
</feature>
<evidence type="ECO:0000256" key="1">
    <source>
        <dbReference type="SAM" id="MobiDB-lite"/>
    </source>
</evidence>
<feature type="region of interest" description="Disordered" evidence="1">
    <location>
        <begin position="1"/>
        <end position="25"/>
    </location>
</feature>
<evidence type="ECO:0000313" key="2">
    <source>
        <dbReference type="EMBL" id="KAF7277011.1"/>
    </source>
</evidence>
<dbReference type="AlphaFoldDB" id="A0A834IDH1"/>
<gene>
    <name evidence="2" type="ORF">GWI33_009562</name>
</gene>
<protein>
    <submittedName>
        <fullName evidence="2">Uncharacterized protein</fullName>
    </submittedName>
</protein>
<accession>A0A834IDH1</accession>
<evidence type="ECO:0000313" key="3">
    <source>
        <dbReference type="Proteomes" id="UP000625711"/>
    </source>
</evidence>
<name>A0A834IDH1_RHYFE</name>
<dbReference type="Proteomes" id="UP000625711">
    <property type="component" value="Unassembled WGS sequence"/>
</dbReference>
<sequence>MARYKLGDPKPPGSAPVVSVSQLTQ</sequence>
<comment type="caution">
    <text evidence="2">The sequence shown here is derived from an EMBL/GenBank/DDBJ whole genome shotgun (WGS) entry which is preliminary data.</text>
</comment>
<reference evidence="2" key="1">
    <citation type="submission" date="2020-08" db="EMBL/GenBank/DDBJ databases">
        <title>Genome sequencing and assembly of the red palm weevil Rhynchophorus ferrugineus.</title>
        <authorList>
            <person name="Dias G.B."/>
            <person name="Bergman C.M."/>
            <person name="Manee M."/>
        </authorList>
    </citation>
    <scope>NUCLEOTIDE SEQUENCE</scope>
    <source>
        <strain evidence="2">AA-2017</strain>
        <tissue evidence="2">Whole larva</tissue>
    </source>
</reference>
<proteinExistence type="predicted"/>
<dbReference type="EMBL" id="JAACXV010004611">
    <property type="protein sequence ID" value="KAF7277011.1"/>
    <property type="molecule type" value="Genomic_DNA"/>
</dbReference>